<evidence type="ECO:0000313" key="2">
    <source>
        <dbReference type="EMBL" id="KAL1559731.1"/>
    </source>
</evidence>
<dbReference type="SUPFAM" id="SSF49354">
    <property type="entry name" value="PapD-like"/>
    <property type="match status" value="1"/>
</dbReference>
<feature type="domain" description="MSP" evidence="1">
    <location>
        <begin position="12"/>
        <end position="87"/>
    </location>
</feature>
<dbReference type="EMBL" id="JBEAFC010000004">
    <property type="protein sequence ID" value="KAL1559731.1"/>
    <property type="molecule type" value="Genomic_DNA"/>
</dbReference>
<dbReference type="InterPro" id="IPR000535">
    <property type="entry name" value="MSP_dom"/>
</dbReference>
<evidence type="ECO:0000313" key="3">
    <source>
        <dbReference type="Proteomes" id="UP001567538"/>
    </source>
</evidence>
<organism evidence="2 3">
    <name type="scientific">Salvia divinorum</name>
    <name type="common">Maria pastora</name>
    <name type="synonym">Diviner's sage</name>
    <dbReference type="NCBI Taxonomy" id="28513"/>
    <lineage>
        <taxon>Eukaryota</taxon>
        <taxon>Viridiplantae</taxon>
        <taxon>Streptophyta</taxon>
        <taxon>Embryophyta</taxon>
        <taxon>Tracheophyta</taxon>
        <taxon>Spermatophyta</taxon>
        <taxon>Magnoliopsida</taxon>
        <taxon>eudicotyledons</taxon>
        <taxon>Gunneridae</taxon>
        <taxon>Pentapetalae</taxon>
        <taxon>asterids</taxon>
        <taxon>lamiids</taxon>
        <taxon>Lamiales</taxon>
        <taxon>Lamiaceae</taxon>
        <taxon>Nepetoideae</taxon>
        <taxon>Mentheae</taxon>
        <taxon>Salviinae</taxon>
        <taxon>Salvia</taxon>
        <taxon>Salvia subgen. Calosphace</taxon>
    </lineage>
</organism>
<dbReference type="InterPro" id="IPR008962">
    <property type="entry name" value="PapD-like_sf"/>
</dbReference>
<accession>A0ABD1HTG2</accession>
<dbReference type="Gene3D" id="2.60.40.10">
    <property type="entry name" value="Immunoglobulins"/>
    <property type="match status" value="1"/>
</dbReference>
<dbReference type="AlphaFoldDB" id="A0ABD1HTG2"/>
<gene>
    <name evidence="2" type="ORF">AAHA92_10040</name>
</gene>
<evidence type="ECO:0000259" key="1">
    <source>
        <dbReference type="PROSITE" id="PS50202"/>
    </source>
</evidence>
<name>A0ABD1HTG2_SALDI</name>
<dbReference type="Pfam" id="PF00635">
    <property type="entry name" value="Motile_Sperm"/>
    <property type="match status" value="1"/>
</dbReference>
<comment type="caution">
    <text evidence="2">The sequence shown here is derived from an EMBL/GenBank/DDBJ whole genome shotgun (WGS) entry which is preliminary data.</text>
</comment>
<protein>
    <submittedName>
        <fullName evidence="2">Vesicle-associated protein 1-1-like isoform X3</fullName>
    </submittedName>
</protein>
<keyword evidence="3" id="KW-1185">Reference proteome</keyword>
<proteinExistence type="predicted"/>
<reference evidence="2 3" key="1">
    <citation type="submission" date="2024-06" db="EMBL/GenBank/DDBJ databases">
        <title>A chromosome level genome sequence of Diviner's sage (Salvia divinorum).</title>
        <authorList>
            <person name="Ford S.A."/>
            <person name="Ro D.-K."/>
            <person name="Ness R.W."/>
            <person name="Phillips M.A."/>
        </authorList>
    </citation>
    <scope>NUCLEOTIDE SEQUENCE [LARGE SCALE GENOMIC DNA]</scope>
    <source>
        <strain evidence="2">SAF-2024a</strain>
        <tissue evidence="2">Leaf</tissue>
    </source>
</reference>
<dbReference type="PROSITE" id="PS50202">
    <property type="entry name" value="MSP"/>
    <property type="match status" value="1"/>
</dbReference>
<dbReference type="InterPro" id="IPR013783">
    <property type="entry name" value="Ig-like_fold"/>
</dbReference>
<sequence>MCLISFPISTSVLRCQPQKPPKRTRIPLLSNLERRVDQRASSTFRIWNDSSELFVAFKVKTTDPLKFRGEPIYGILMPQSYRDVDGD</sequence>
<dbReference type="Proteomes" id="UP001567538">
    <property type="component" value="Unassembled WGS sequence"/>
</dbReference>